<evidence type="ECO:0000313" key="7">
    <source>
        <dbReference type="Proteomes" id="UP000887540"/>
    </source>
</evidence>
<keyword evidence="2" id="KW-0285">Flavoprotein</keyword>
<evidence type="ECO:0000256" key="1">
    <source>
        <dbReference type="ARBA" id="ARBA00001974"/>
    </source>
</evidence>
<dbReference type="PRINTS" id="PR00419">
    <property type="entry name" value="ADXRDTASE"/>
</dbReference>
<evidence type="ECO:0000256" key="4">
    <source>
        <dbReference type="ARBA" id="ARBA00022857"/>
    </source>
</evidence>
<proteinExistence type="predicted"/>
<sequence length="135" mass="14676">MSLFCNVNIGSDLTFDELSHDYNAIVLAYGANKSRYLNVPNADAKNCISGGDFVSWYNGAPSSSAPLLDKEDVVIIGNGNVSIDCARILLSSIERLKTTDMPAYAVDSLKQSRVRNVRIFGRRGPVEVCLAFLLA</sequence>
<dbReference type="GO" id="GO:0016491">
    <property type="term" value="F:oxidoreductase activity"/>
    <property type="evidence" value="ECO:0007669"/>
    <property type="project" value="UniProtKB-KW"/>
</dbReference>
<keyword evidence="5" id="KW-0560">Oxidoreductase</keyword>
<keyword evidence="4" id="KW-0521">NADP</keyword>
<dbReference type="AlphaFoldDB" id="A0A914DCM1"/>
<comment type="cofactor">
    <cofactor evidence="1">
        <name>FAD</name>
        <dbReference type="ChEBI" id="CHEBI:57692"/>
    </cofactor>
</comment>
<organism evidence="7 8">
    <name type="scientific">Acrobeloides nanus</name>
    <dbReference type="NCBI Taxonomy" id="290746"/>
    <lineage>
        <taxon>Eukaryota</taxon>
        <taxon>Metazoa</taxon>
        <taxon>Ecdysozoa</taxon>
        <taxon>Nematoda</taxon>
        <taxon>Chromadorea</taxon>
        <taxon>Rhabditida</taxon>
        <taxon>Tylenchina</taxon>
        <taxon>Cephalobomorpha</taxon>
        <taxon>Cephaloboidea</taxon>
        <taxon>Cephalobidae</taxon>
        <taxon>Acrobeloides</taxon>
    </lineage>
</organism>
<dbReference type="InterPro" id="IPR023753">
    <property type="entry name" value="FAD/NAD-binding_dom"/>
</dbReference>
<dbReference type="Pfam" id="PF07992">
    <property type="entry name" value="Pyr_redox_2"/>
    <property type="match status" value="1"/>
</dbReference>
<dbReference type="WBParaSite" id="ACRNAN_scaffold2268.g21418.t1">
    <property type="protein sequence ID" value="ACRNAN_scaffold2268.g21418.t1"/>
    <property type="gene ID" value="ACRNAN_scaffold2268.g21418"/>
</dbReference>
<dbReference type="PANTHER" id="PTHR48467">
    <property type="entry name" value="GLUTAMATE SYNTHASE 1 [NADH], CHLOROPLASTIC-LIKE"/>
    <property type="match status" value="1"/>
</dbReference>
<reference evidence="8" key="1">
    <citation type="submission" date="2022-11" db="UniProtKB">
        <authorList>
            <consortium name="WormBaseParasite"/>
        </authorList>
    </citation>
    <scope>IDENTIFICATION</scope>
</reference>
<dbReference type="Gene3D" id="3.50.50.60">
    <property type="entry name" value="FAD/NAD(P)-binding domain"/>
    <property type="match status" value="1"/>
</dbReference>
<accession>A0A914DCM1</accession>
<dbReference type="InterPro" id="IPR055275">
    <property type="entry name" value="Ferredox_Rdtase"/>
</dbReference>
<name>A0A914DCM1_9BILA</name>
<keyword evidence="7" id="KW-1185">Reference proteome</keyword>
<evidence type="ECO:0000313" key="8">
    <source>
        <dbReference type="WBParaSite" id="ACRNAN_scaffold2268.g21418.t1"/>
    </source>
</evidence>
<dbReference type="PANTHER" id="PTHR48467:SF1">
    <property type="entry name" value="GLUTAMATE SYNTHASE 1 [NADH], CHLOROPLASTIC-LIKE"/>
    <property type="match status" value="1"/>
</dbReference>
<evidence type="ECO:0000259" key="6">
    <source>
        <dbReference type="Pfam" id="PF07992"/>
    </source>
</evidence>
<feature type="domain" description="FAD/NAD(P)-binding" evidence="6">
    <location>
        <begin position="18"/>
        <end position="90"/>
    </location>
</feature>
<evidence type="ECO:0000256" key="5">
    <source>
        <dbReference type="ARBA" id="ARBA00023002"/>
    </source>
</evidence>
<evidence type="ECO:0000256" key="2">
    <source>
        <dbReference type="ARBA" id="ARBA00022630"/>
    </source>
</evidence>
<evidence type="ECO:0000256" key="3">
    <source>
        <dbReference type="ARBA" id="ARBA00022827"/>
    </source>
</evidence>
<dbReference type="Proteomes" id="UP000887540">
    <property type="component" value="Unplaced"/>
</dbReference>
<dbReference type="SUPFAM" id="SSF51905">
    <property type="entry name" value="FAD/NAD(P)-binding domain"/>
    <property type="match status" value="1"/>
</dbReference>
<protein>
    <submittedName>
        <fullName evidence="8">FAD/NAD(P)-binding domain-containing protein</fullName>
    </submittedName>
</protein>
<dbReference type="InterPro" id="IPR036188">
    <property type="entry name" value="FAD/NAD-bd_sf"/>
</dbReference>
<keyword evidence="3" id="KW-0274">FAD</keyword>